<dbReference type="PANTHER" id="PTHR38659">
    <property type="entry name" value="METAL-DEPENDENT PHOSPHOHYDROLASE"/>
    <property type="match status" value="1"/>
</dbReference>
<dbReference type="NCBIfam" id="TIGR00277">
    <property type="entry name" value="HDIG"/>
    <property type="match status" value="1"/>
</dbReference>
<dbReference type="Proteomes" id="UP000052008">
    <property type="component" value="Unassembled WGS sequence"/>
</dbReference>
<comment type="caution">
    <text evidence="2">The sequence shown here is derived from an EMBL/GenBank/DDBJ whole genome shotgun (WGS) entry which is preliminary data.</text>
</comment>
<evidence type="ECO:0000313" key="3">
    <source>
        <dbReference type="Proteomes" id="UP000052008"/>
    </source>
</evidence>
<evidence type="ECO:0000313" key="2">
    <source>
        <dbReference type="EMBL" id="KPJ53104.1"/>
    </source>
</evidence>
<sequence length="188" mass="20959">MEGGLSRTEALDLLRQHLKADTLIKHSIATEAIMRRLAERLGEDVELWGLVGLLHDLDFESTKDTPERHTLLTADILSQMNIDERVIRGIKGHNAEHIGFERATPLEIGLTCAETVTGMIVATALVRPDKRIEGMKPKSVKKKMKTKDFARAVSRERIAEHAKLGLELDEFLDLSIGAMQEVSDELGL</sequence>
<gene>
    <name evidence="2" type="ORF">AMJ39_05870</name>
</gene>
<dbReference type="PATRIC" id="fig|1703770.3.peg.794"/>
<dbReference type="AlphaFoldDB" id="A0A0S7WSD7"/>
<feature type="domain" description="HD/PDEase" evidence="1">
    <location>
        <begin position="19"/>
        <end position="89"/>
    </location>
</feature>
<proteinExistence type="predicted"/>
<dbReference type="Pfam" id="PF01966">
    <property type="entry name" value="HD"/>
    <property type="match status" value="1"/>
</dbReference>
<accession>A0A0S7WSD7</accession>
<evidence type="ECO:0000259" key="1">
    <source>
        <dbReference type="SMART" id="SM00471"/>
    </source>
</evidence>
<dbReference type="InterPro" id="IPR003607">
    <property type="entry name" value="HD/PDEase_dom"/>
</dbReference>
<dbReference type="SUPFAM" id="SSF109604">
    <property type="entry name" value="HD-domain/PDEase-like"/>
    <property type="match status" value="1"/>
</dbReference>
<reference evidence="2 3" key="1">
    <citation type="journal article" date="2015" name="Microbiome">
        <title>Genomic resolution of linkages in carbon, nitrogen, and sulfur cycling among widespread estuary sediment bacteria.</title>
        <authorList>
            <person name="Baker B.J."/>
            <person name="Lazar C.S."/>
            <person name="Teske A.P."/>
            <person name="Dick G.J."/>
        </authorList>
    </citation>
    <scope>NUCLEOTIDE SEQUENCE [LARGE SCALE GENOMIC DNA]</scope>
    <source>
        <strain evidence="2">DG_24</strain>
    </source>
</reference>
<dbReference type="InterPro" id="IPR006674">
    <property type="entry name" value="HD_domain"/>
</dbReference>
<name>A0A0S7WSD7_UNCT6</name>
<dbReference type="Gene3D" id="1.10.3210.10">
    <property type="entry name" value="Hypothetical protein af1432"/>
    <property type="match status" value="1"/>
</dbReference>
<dbReference type="CDD" id="cd00077">
    <property type="entry name" value="HDc"/>
    <property type="match status" value="1"/>
</dbReference>
<protein>
    <recommendedName>
        <fullName evidence="1">HD/PDEase domain-containing protein</fullName>
    </recommendedName>
</protein>
<dbReference type="SMART" id="SM00471">
    <property type="entry name" value="HDc"/>
    <property type="match status" value="1"/>
</dbReference>
<dbReference type="InterPro" id="IPR006675">
    <property type="entry name" value="HDIG_dom"/>
</dbReference>
<dbReference type="EMBL" id="LIZS01000030">
    <property type="protein sequence ID" value="KPJ53104.1"/>
    <property type="molecule type" value="Genomic_DNA"/>
</dbReference>
<organism evidence="2 3">
    <name type="scientific">candidate division TA06 bacterium DG_24</name>
    <dbReference type="NCBI Taxonomy" id="1703770"/>
    <lineage>
        <taxon>Bacteria</taxon>
        <taxon>Bacteria division TA06</taxon>
    </lineage>
</organism>
<dbReference type="PANTHER" id="PTHR38659:SF1">
    <property type="entry name" value="METAL DEPENDENT PHOSPHOHYDROLASE"/>
    <property type="match status" value="1"/>
</dbReference>